<dbReference type="Pfam" id="PF13704">
    <property type="entry name" value="Glyco_tranf_2_4"/>
    <property type="match status" value="1"/>
</dbReference>
<dbReference type="STRING" id="3075.A0A087SML4"/>
<name>A0A087SML4_AUXPR</name>
<gene>
    <name evidence="2" type="ORF">APUTEX25_002866</name>
    <name evidence="1" type="ORF">F751_2054</name>
</gene>
<dbReference type="Proteomes" id="UP000028924">
    <property type="component" value="Unassembled WGS sequence"/>
</dbReference>
<dbReference type="Proteomes" id="UP000279271">
    <property type="component" value="Unassembled WGS sequence"/>
</dbReference>
<keyword evidence="3" id="KW-1185">Reference proteome</keyword>
<dbReference type="KEGG" id="apro:F751_2054"/>
<dbReference type="PANTHER" id="PTHR46701">
    <property type="entry name" value="GLYCOSYLTRANSFERASE-LIKE KOBITO 1"/>
    <property type="match status" value="1"/>
</dbReference>
<dbReference type="OrthoDB" id="433309at2759"/>
<evidence type="ECO:0000313" key="1">
    <source>
        <dbReference type="EMBL" id="KFM26968.1"/>
    </source>
</evidence>
<dbReference type="InterPro" id="IPR044224">
    <property type="entry name" value="KOBITO1-like"/>
</dbReference>
<organism evidence="1 3">
    <name type="scientific">Auxenochlorella protothecoides</name>
    <name type="common">Green microalga</name>
    <name type="synonym">Chlorella protothecoides</name>
    <dbReference type="NCBI Taxonomy" id="3075"/>
    <lineage>
        <taxon>Eukaryota</taxon>
        <taxon>Viridiplantae</taxon>
        <taxon>Chlorophyta</taxon>
        <taxon>core chlorophytes</taxon>
        <taxon>Trebouxiophyceae</taxon>
        <taxon>Chlorellales</taxon>
        <taxon>Chlorellaceae</taxon>
        <taxon>Auxenochlorella</taxon>
    </lineage>
</organism>
<reference evidence="1 3" key="1">
    <citation type="journal article" date="2014" name="BMC Genomics">
        <title>Oil accumulation mechanisms of the oleaginous microalga Chlorella protothecoides revealed through its genome, transcriptomes, and proteomes.</title>
        <authorList>
            <person name="Gao C."/>
            <person name="Wang Y."/>
            <person name="Shen Y."/>
            <person name="Yan D."/>
            <person name="He X."/>
            <person name="Dai J."/>
            <person name="Wu Q."/>
        </authorList>
    </citation>
    <scope>NUCLEOTIDE SEQUENCE [LARGE SCALE GENOMIC DNA]</scope>
    <source>
        <strain evidence="1 3">0710</strain>
    </source>
</reference>
<evidence type="ECO:0000313" key="2">
    <source>
        <dbReference type="EMBL" id="RMZ56777.1"/>
    </source>
</evidence>
<dbReference type="AlphaFoldDB" id="A0A087SML4"/>
<dbReference type="RefSeq" id="XP_011399924.1">
    <property type="nucleotide sequence ID" value="XM_011401622.1"/>
</dbReference>
<dbReference type="EMBL" id="QOKY01000135">
    <property type="protein sequence ID" value="RMZ56777.1"/>
    <property type="molecule type" value="Genomic_DNA"/>
</dbReference>
<dbReference type="PANTHER" id="PTHR46701:SF7">
    <property type="entry name" value="GLYCOSYLTRANSFERASE-LIKE KOBITO 1"/>
    <property type="match status" value="1"/>
</dbReference>
<evidence type="ECO:0000313" key="3">
    <source>
        <dbReference type="Proteomes" id="UP000028924"/>
    </source>
</evidence>
<accession>A0A087SML4</accession>
<dbReference type="eggNOG" id="ENOG502QPZC">
    <property type="taxonomic scope" value="Eukaryota"/>
</dbReference>
<sequence>MKRGSPRLLPSGDRRRTIALFFAVQLVVGIVLLTSRSLFADSPSSSQVLAQSREAAPFSLGPNCTVDLAHADAAFIKGRVEAMVRSLADTNPWMGTMMESAEEGQLTRGEVRAIVGREVPLPVDARYGVQSSESVPGVQDVHAELAALMAASLAGMTPVEGTAVRRQHRTTTAEMGVAARDALNDTSSVPARIAFLNALAEEAAPYATTRVAVVTTSGVDLRGVRREVLPWLQYHTEMGVSRFYIVYNGHDAAAVQALETIRHVRLIHVHEPWAKGVDSALVELYSGLSRQWKGRPGNYALMVTQGFGEHEGLRRAKEDGMQWLLHLDPDELVQPGDASGSLAEVLGRVPPHVASLRFMNFEGQSEAGDVVNRYEQVTLFRVHKHFITPEAHWYRSRFKLGASTSFLLLYANGKAAVRVDAPGVRHLGPHFWTGDPSPRWQSADNPGGEFTNLVSDDSVILHYPYSYVSDVVDKAHRSCPDSYLEAARAGDRAKVRECFVIEADQDAYMAAAAGPTAVTDFFYSRFVLSEGVSVRCTDPETKLKGWCELKDVERLKHLLQKIGLFRRISGPSILLRQHERAIQALMHAGSALR</sequence>
<dbReference type="GO" id="GO:0030244">
    <property type="term" value="P:cellulose biosynthetic process"/>
    <property type="evidence" value="ECO:0007669"/>
    <property type="project" value="InterPro"/>
</dbReference>
<reference evidence="2" key="4">
    <citation type="submission" date="2018-11" db="EMBL/GenBank/DDBJ databases">
        <title>Characterization of plant carbon substrate utilization by Auxenochlorella protothecoides.</title>
        <authorList>
            <person name="Vogler B.W."/>
            <person name="Starkenburg S.R."/>
            <person name="Sudasinghe N."/>
            <person name="Schambach J.Y."/>
            <person name="Rollin J.A."/>
            <person name="Pattathil S."/>
            <person name="Barry A.N."/>
        </authorList>
    </citation>
    <scope>NUCLEOTIDE SEQUENCE [LARGE SCALE GENOMIC DNA]</scope>
    <source>
        <strain evidence="2">UTEX 25</strain>
    </source>
</reference>
<evidence type="ECO:0000313" key="4">
    <source>
        <dbReference type="Proteomes" id="UP000279271"/>
    </source>
</evidence>
<dbReference type="GO" id="GO:0009737">
    <property type="term" value="P:response to abscisic acid"/>
    <property type="evidence" value="ECO:0007669"/>
    <property type="project" value="InterPro"/>
</dbReference>
<dbReference type="EMBL" id="KL662138">
    <property type="protein sequence ID" value="KFM26968.1"/>
    <property type="molecule type" value="Genomic_DNA"/>
</dbReference>
<evidence type="ECO:0008006" key="5">
    <source>
        <dbReference type="Google" id="ProtNLM"/>
    </source>
</evidence>
<protein>
    <recommendedName>
        <fullName evidence="5">Glycosyltransferase family 92 protein</fullName>
    </recommendedName>
</protein>
<reference evidence="4" key="2">
    <citation type="journal article" date="2018" name="Algal Res.">
        <title>Characterization of plant carbon substrate utilization by Auxenochlorella protothecoides.</title>
        <authorList>
            <person name="Vogler B.W."/>
            <person name="Starkenburg S.R."/>
            <person name="Sudasinghe N."/>
            <person name="Schambach J.Y."/>
            <person name="Rollin J.A."/>
            <person name="Pattathil S."/>
            <person name="Barry A.N."/>
        </authorList>
    </citation>
    <scope>NUCLEOTIDE SEQUENCE [LARGE SCALE GENOMIC DNA]</scope>
    <source>
        <strain evidence="4">UTEX 25</strain>
    </source>
</reference>
<dbReference type="GeneID" id="23613445"/>
<reference evidence="2" key="3">
    <citation type="submission" date="2018-10" db="EMBL/GenBank/DDBJ databases">
        <authorList>
            <person name="Hovde B."/>
            <person name="Zhang X."/>
        </authorList>
    </citation>
    <scope>NUCLEOTIDE SEQUENCE [LARGE SCALE GENOMIC DNA]</scope>
    <source>
        <strain evidence="2">UTEX 25</strain>
    </source>
</reference>
<proteinExistence type="predicted"/>